<dbReference type="EMBL" id="PPTA01000002">
    <property type="protein sequence ID" value="TFB05697.1"/>
    <property type="molecule type" value="Genomic_DNA"/>
</dbReference>
<evidence type="ECO:0000313" key="2">
    <source>
        <dbReference type="Proteomes" id="UP001642720"/>
    </source>
</evidence>
<reference evidence="1 2" key="1">
    <citation type="submission" date="2018-01" db="EMBL/GenBank/DDBJ databases">
        <title>Genome characterization of the sugarcane-associated fungus Trichoderma ghanense CCMA-1212 and their application in lignocelulose bioconversion.</title>
        <authorList>
            <person name="Steindorff A.S."/>
            <person name="Mendes T.D."/>
            <person name="Vilela E.S.D."/>
            <person name="Rodrigues D.S."/>
            <person name="Formighieri E.F."/>
            <person name="Melo I.S."/>
            <person name="Favaro L.C.L."/>
        </authorList>
    </citation>
    <scope>NUCLEOTIDE SEQUENCE [LARGE SCALE GENOMIC DNA]</scope>
    <source>
        <strain evidence="1 2">CCMA-1212</strain>
    </source>
</reference>
<proteinExistence type="predicted"/>
<keyword evidence="2" id="KW-1185">Reference proteome</keyword>
<evidence type="ECO:0000313" key="1">
    <source>
        <dbReference type="EMBL" id="TFB05697.1"/>
    </source>
</evidence>
<name>A0ABY2HDC3_9HYPO</name>
<gene>
    <name evidence="1" type="ORF">CCMA1212_001564</name>
</gene>
<accession>A0ABY2HDC3</accession>
<protein>
    <submittedName>
        <fullName evidence="1">Uncharacterized protein</fullName>
    </submittedName>
</protein>
<comment type="caution">
    <text evidence="1">The sequence shown here is derived from an EMBL/GenBank/DDBJ whole genome shotgun (WGS) entry which is preliminary data.</text>
</comment>
<dbReference type="Proteomes" id="UP001642720">
    <property type="component" value="Unassembled WGS sequence"/>
</dbReference>
<sequence>MEETEAKTGAEHAGAWHDEASCCRDPARQRVSWTEPRKGHFALNFETGAAYLPEAARIGNTAFCAAFVEGHGGFGDGDGDGDGDKERANMRLVKSCRDSERPTLGGSMAGDAYEHQIDMLSSTDVHGMKHVQSKRVACVVVVSAYS</sequence>
<organism evidence="1 2">
    <name type="scientific">Trichoderma ghanense</name>
    <dbReference type="NCBI Taxonomy" id="65468"/>
    <lineage>
        <taxon>Eukaryota</taxon>
        <taxon>Fungi</taxon>
        <taxon>Dikarya</taxon>
        <taxon>Ascomycota</taxon>
        <taxon>Pezizomycotina</taxon>
        <taxon>Sordariomycetes</taxon>
        <taxon>Hypocreomycetidae</taxon>
        <taxon>Hypocreales</taxon>
        <taxon>Hypocreaceae</taxon>
        <taxon>Trichoderma</taxon>
    </lineage>
</organism>
<dbReference type="RefSeq" id="XP_073561898.1">
    <property type="nucleotide sequence ID" value="XM_073698986.1"/>
</dbReference>
<dbReference type="GeneID" id="300573436"/>